<evidence type="ECO:0000256" key="1">
    <source>
        <dbReference type="SAM" id="Coils"/>
    </source>
</evidence>
<keyword evidence="3" id="KW-1185">Reference proteome</keyword>
<keyword evidence="1" id="KW-0175">Coiled coil</keyword>
<evidence type="ECO:0000313" key="2">
    <source>
        <dbReference type="EMBL" id="AOM63492.1"/>
    </source>
</evidence>
<dbReference type="EMBL" id="KX008963">
    <property type="protein sequence ID" value="AOM63492.1"/>
    <property type="molecule type" value="Genomic_DNA"/>
</dbReference>
<sequence>MKYITLKNIGNMMKMMVNMMMDMRFEEMIGYDDEGGMRGSYFDRILVDKKYKMNKGCIVYDKNEEFVYKEVRNCVNFGIDELVFEECKDVFGLKKLEIEGRIKSDKRLIRKSKKGLWLGDMDLKVEKKGVIYLKMKNFKNIGSCVDNKELCKKENVRREMLKILLIRELFDIGDSNRRNMLVNEEGEVLSIDNNKICENSRSIFLRDLRWEEYNEEDFEVVLDDIYGNREEKESVIEDVFRKYEFDDKIRKVLDNFNGLRSKFNDEKNKKENKNKKNKKENKKEERIVEKVEVEVKEEEKVEVKNEMRILRFGGISYNGYKVGILKSGLNKYVRRNELIKGLYCLIELDLFKLMGDKSKGLRSNMMNRLMVVLNEDVGMELGVENYLKIYDLLIEWKKLKNCSDNEDRFYLVNIFRIMFMNRGNRKCSWMRKDYRDGIENDVIKEKYGYLYDGIEDVNENYGMDFYVNGDSENLKKYIDGFVKFLDDKNDKMYYYLFKILNCDEVCGKRNKKGKKMFVVLDILKRKCVKCDKSKKLYDFIEYLCLNNNNSRNEFWIYIVNFIRFFVNDFEDDDENEFFELWNLECINKFYERNLSGFKLELDDYLDDKHVCGKNLKKDKKLLNEKFVFEGSFVVDEKINNDVELVYKKIYEYISLNN</sequence>
<gene>
    <name evidence="2" type="primary">HaV53_ORF161</name>
</gene>
<evidence type="ECO:0000313" key="3">
    <source>
        <dbReference type="Proteomes" id="UP000232488"/>
    </source>
</evidence>
<reference evidence="2 3" key="1">
    <citation type="submission" date="2016-03" db="EMBL/GenBank/DDBJ databases">
        <title>Genome sequences of a Phycodnavirus, Heterosigma akashiwo virus strain 53.</title>
        <authorList>
            <person name="Ueki S."/>
            <person name="Ogura Y."/>
            <person name="Hayashi T."/>
        </authorList>
    </citation>
    <scope>NUCLEOTIDE SEQUENCE [LARGE SCALE GENOMIC DNA]</scope>
    <source>
        <strain evidence="2">HaV53</strain>
    </source>
</reference>
<organism evidence="2 3">
    <name type="scientific">Heterosigma akashiwo virus 01</name>
    <name type="common">HaV01</name>
    <dbReference type="NCBI Taxonomy" id="97195"/>
    <lineage>
        <taxon>Viruses</taxon>
        <taxon>Varidnaviria</taxon>
        <taxon>Bamfordvirae</taxon>
        <taxon>Nucleocytoviricota</taxon>
        <taxon>Megaviricetes</taxon>
        <taxon>Algavirales</taxon>
        <taxon>Phycodnaviridae</taxon>
        <taxon>Raphidovirus</taxon>
        <taxon>Raphidovirus japonicum</taxon>
    </lineage>
</organism>
<keyword evidence="2" id="KW-0808">Transferase</keyword>
<proteinExistence type="predicted"/>
<dbReference type="Proteomes" id="UP000232488">
    <property type="component" value="Segment"/>
</dbReference>
<organismHost>
    <name type="scientific">Heterosigma akashiwo</name>
    <name type="common">Chromophytic alga</name>
    <name type="synonym">Heterosigma carterae</name>
    <dbReference type="NCBI Taxonomy" id="2829"/>
</organismHost>
<dbReference type="RefSeq" id="YP_009507558.1">
    <property type="nucleotide sequence ID" value="NC_038553.1"/>
</dbReference>
<dbReference type="OrthoDB" id="40807at10239"/>
<feature type="coiled-coil region" evidence="1">
    <location>
        <begin position="260"/>
        <end position="301"/>
    </location>
</feature>
<accession>A0A1C9C5B9</accession>
<protein>
    <submittedName>
        <fullName evidence="2">Putative glycosyltransferase</fullName>
    </submittedName>
</protein>
<dbReference type="GeneID" id="37618542"/>
<dbReference type="KEGG" id="vg:37618542"/>
<name>A0A1C9C5B9_HAV01</name>
<dbReference type="GO" id="GO:0016740">
    <property type="term" value="F:transferase activity"/>
    <property type="evidence" value="ECO:0007669"/>
    <property type="project" value="UniProtKB-KW"/>
</dbReference>